<reference evidence="3" key="1">
    <citation type="journal article" date="2022" name="Biol. Control">
        <title>In silico genomic analysis of Rhodopseudomonas palustris strains revealed potential biocontrol agents and crop yield enhancers.</title>
        <authorList>
            <person name="Surachat K."/>
            <person name="Kantachote D."/>
            <person name="Deachamag P."/>
            <person name="Wonglapsuwan M."/>
        </authorList>
    </citation>
    <scope>NUCLEOTIDE SEQUENCE</scope>
    <source>
        <strain evidence="3">TLS06</strain>
    </source>
</reference>
<dbReference type="RefSeq" id="WP_264075042.1">
    <property type="nucleotide sequence ID" value="NZ_CP076676.1"/>
</dbReference>
<feature type="compositionally biased region" description="Basic and acidic residues" evidence="1">
    <location>
        <begin position="23"/>
        <end position="41"/>
    </location>
</feature>
<organism evidence="3 4">
    <name type="scientific">Rhodopseudomonas palustris</name>
    <dbReference type="NCBI Taxonomy" id="1076"/>
    <lineage>
        <taxon>Bacteria</taxon>
        <taxon>Pseudomonadati</taxon>
        <taxon>Pseudomonadota</taxon>
        <taxon>Alphaproteobacteria</taxon>
        <taxon>Hyphomicrobiales</taxon>
        <taxon>Nitrobacteraceae</taxon>
        <taxon>Rhodopseudomonas</taxon>
    </lineage>
</organism>
<sequence length="277" mass="31704">MVSDRASLHSIFEEAIKIYRQDKATSEQADNRKEEREERTSKAQTEATDWARRAFFVSLAQLPVGIVTLWFLIKTFQETRRTADAADKTANAAIGAERAWLLLSIVNENFESCIKSFTEDGMAKAIRTSNEINASWYHPQIEFFFENFGKTPAFIKGMYARLELHSDIPDQSFHVEGPLPRDSIVAGGGQWPPKDFERSPIDGEQVAKQRLIRKLTIRLSDSSAAAIKNGHARIWFYGQLRYDDVWGEEHRSQFCWSYNGITGWFTQHGGKPYNENT</sequence>
<keyword evidence="2" id="KW-0472">Membrane</keyword>
<protein>
    <submittedName>
        <fullName evidence="3">Uncharacterized protein</fullName>
    </submittedName>
</protein>
<gene>
    <name evidence="3" type="ORF">KQX62_00635</name>
</gene>
<feature type="region of interest" description="Disordered" evidence="1">
    <location>
        <begin position="23"/>
        <end position="45"/>
    </location>
</feature>
<evidence type="ECO:0000256" key="2">
    <source>
        <dbReference type="SAM" id="Phobius"/>
    </source>
</evidence>
<dbReference type="AlphaFoldDB" id="A0AAX3DYH0"/>
<dbReference type="Proteomes" id="UP001163166">
    <property type="component" value="Chromosome"/>
</dbReference>
<keyword evidence="2" id="KW-0812">Transmembrane</keyword>
<keyword evidence="2" id="KW-1133">Transmembrane helix</keyword>
<evidence type="ECO:0000313" key="3">
    <source>
        <dbReference type="EMBL" id="UYO39849.1"/>
    </source>
</evidence>
<proteinExistence type="predicted"/>
<evidence type="ECO:0000256" key="1">
    <source>
        <dbReference type="SAM" id="MobiDB-lite"/>
    </source>
</evidence>
<name>A0AAX3DYH0_RHOPL</name>
<evidence type="ECO:0000313" key="4">
    <source>
        <dbReference type="Proteomes" id="UP001163166"/>
    </source>
</evidence>
<dbReference type="EMBL" id="CP076676">
    <property type="protein sequence ID" value="UYO39849.1"/>
    <property type="molecule type" value="Genomic_DNA"/>
</dbReference>
<feature type="transmembrane region" description="Helical" evidence="2">
    <location>
        <begin position="54"/>
        <end position="73"/>
    </location>
</feature>
<accession>A0AAX3DYH0</accession>